<dbReference type="PANTHER" id="PTHR31992:SF108">
    <property type="entry name" value="DOF ZINC FINGER PROTEIN"/>
    <property type="match status" value="1"/>
</dbReference>
<protein>
    <recommendedName>
        <fullName evidence="9">Dof zinc finger protein</fullName>
    </recommendedName>
</protein>
<evidence type="ECO:0000259" key="11">
    <source>
        <dbReference type="PROSITE" id="PS50884"/>
    </source>
</evidence>
<dbReference type="Proteomes" id="UP001642360">
    <property type="component" value="Unassembled WGS sequence"/>
</dbReference>
<reference evidence="12 13" key="1">
    <citation type="submission" date="2024-02" db="EMBL/GenBank/DDBJ databases">
        <authorList>
            <person name="Vignale AGUSTIN F."/>
            <person name="Sosa J E."/>
            <person name="Modenutti C."/>
        </authorList>
    </citation>
    <scope>NUCLEOTIDE SEQUENCE [LARGE SCALE GENOMIC DNA]</scope>
</reference>
<name>A0ABC8ULU8_9AQUA</name>
<gene>
    <name evidence="12" type="ORF">ILEXP_LOCUS51945</name>
</gene>
<keyword evidence="6 9" id="KW-0804">Transcription</keyword>
<evidence type="ECO:0000256" key="9">
    <source>
        <dbReference type="RuleBase" id="RU369094"/>
    </source>
</evidence>
<evidence type="ECO:0000256" key="5">
    <source>
        <dbReference type="ARBA" id="ARBA00023125"/>
    </source>
</evidence>
<keyword evidence="5 8" id="KW-0238">DNA-binding</keyword>
<comment type="caution">
    <text evidence="12">The sequence shown here is derived from an EMBL/GenBank/DDBJ whole genome shotgun (WGS) entry which is preliminary data.</text>
</comment>
<feature type="compositionally biased region" description="Low complexity" evidence="10">
    <location>
        <begin position="93"/>
        <end position="103"/>
    </location>
</feature>
<evidence type="ECO:0000256" key="8">
    <source>
        <dbReference type="PROSITE-ProRule" id="PRU00071"/>
    </source>
</evidence>
<feature type="region of interest" description="Disordered" evidence="10">
    <location>
        <begin position="231"/>
        <end position="306"/>
    </location>
</feature>
<dbReference type="PROSITE" id="PS50884">
    <property type="entry name" value="ZF_DOF_2"/>
    <property type="match status" value="1"/>
</dbReference>
<dbReference type="InterPro" id="IPR003851">
    <property type="entry name" value="Znf_Dof"/>
</dbReference>
<dbReference type="PROSITE" id="PS01361">
    <property type="entry name" value="ZF_DOF_1"/>
    <property type="match status" value="1"/>
</dbReference>
<organism evidence="12 13">
    <name type="scientific">Ilex paraguariensis</name>
    <name type="common">yerba mate</name>
    <dbReference type="NCBI Taxonomy" id="185542"/>
    <lineage>
        <taxon>Eukaryota</taxon>
        <taxon>Viridiplantae</taxon>
        <taxon>Streptophyta</taxon>
        <taxon>Embryophyta</taxon>
        <taxon>Tracheophyta</taxon>
        <taxon>Spermatophyta</taxon>
        <taxon>Magnoliopsida</taxon>
        <taxon>eudicotyledons</taxon>
        <taxon>Gunneridae</taxon>
        <taxon>Pentapetalae</taxon>
        <taxon>asterids</taxon>
        <taxon>campanulids</taxon>
        <taxon>Aquifoliales</taxon>
        <taxon>Aquifoliaceae</taxon>
        <taxon>Ilex</taxon>
    </lineage>
</organism>
<keyword evidence="1 9" id="KW-0479">Metal-binding</keyword>
<dbReference type="GO" id="GO:0003677">
    <property type="term" value="F:DNA binding"/>
    <property type="evidence" value="ECO:0007669"/>
    <property type="project" value="UniProtKB-UniRule"/>
</dbReference>
<dbReference type="PANTHER" id="PTHR31992">
    <property type="entry name" value="DOF ZINC FINGER PROTEIN DOF1.4-RELATED"/>
    <property type="match status" value="1"/>
</dbReference>
<evidence type="ECO:0000256" key="1">
    <source>
        <dbReference type="ARBA" id="ARBA00022723"/>
    </source>
</evidence>
<sequence>MEQGRTEEGTSEQQDQQQRRLKPSENPLNHLPQQPQKCPRCDSLNTKFCYFNNYSLTQPRYFCKTCRRYWTQGGTLRNVPVGGGCRKGKRTKSSSSSGGENSRTQSPPPPPPPQQHIQVPSNLTTMHMATMLPGSSSLPTNQAFRNKELGKLGLPPAIPPMSSYNSGGGFLSSLAAMQGLDQTLNFGGQFGAGASNWALLQGLNVPSWRSQQVHSQQIEQERDYYQMGNREKNTDPMYPSDQLVQPSRTMGSWTHSFINTTNPSGSEPNFWNNTTSHTTSTSSATNTGSSMNPNQWPDLPGYGGPP</sequence>
<evidence type="ECO:0000256" key="4">
    <source>
        <dbReference type="ARBA" id="ARBA00023015"/>
    </source>
</evidence>
<keyword evidence="7 8" id="KW-0539">Nucleus</keyword>
<dbReference type="EMBL" id="CAUOFW020008168">
    <property type="protein sequence ID" value="CAK9181834.1"/>
    <property type="molecule type" value="Genomic_DNA"/>
</dbReference>
<feature type="region of interest" description="Disordered" evidence="10">
    <location>
        <begin position="1"/>
        <end position="37"/>
    </location>
</feature>
<feature type="domain" description="Dof-type" evidence="11">
    <location>
        <begin position="36"/>
        <end position="90"/>
    </location>
</feature>
<feature type="region of interest" description="Disordered" evidence="10">
    <location>
        <begin position="77"/>
        <end position="118"/>
    </location>
</feature>
<dbReference type="AlphaFoldDB" id="A0ABC8ULU8"/>
<keyword evidence="13" id="KW-1185">Reference proteome</keyword>
<dbReference type="Pfam" id="PF02701">
    <property type="entry name" value="Zn_ribbon_Dof"/>
    <property type="match status" value="1"/>
</dbReference>
<feature type="compositionally biased region" description="Low complexity" evidence="10">
    <location>
        <begin position="272"/>
        <end position="292"/>
    </location>
</feature>
<comment type="function">
    <text evidence="9">Transcription factor that binds specifically to a 5'-AA[AG]G-3' consensus core sequence.</text>
</comment>
<evidence type="ECO:0000256" key="6">
    <source>
        <dbReference type="ARBA" id="ARBA00023163"/>
    </source>
</evidence>
<evidence type="ECO:0000256" key="7">
    <source>
        <dbReference type="ARBA" id="ARBA00023242"/>
    </source>
</evidence>
<dbReference type="GO" id="GO:0008270">
    <property type="term" value="F:zinc ion binding"/>
    <property type="evidence" value="ECO:0007669"/>
    <property type="project" value="UniProtKB-KW"/>
</dbReference>
<evidence type="ECO:0000313" key="12">
    <source>
        <dbReference type="EMBL" id="CAK9181834.1"/>
    </source>
</evidence>
<dbReference type="InterPro" id="IPR045174">
    <property type="entry name" value="Dof"/>
</dbReference>
<keyword evidence="2 8" id="KW-0863">Zinc-finger</keyword>
<evidence type="ECO:0000256" key="2">
    <source>
        <dbReference type="ARBA" id="ARBA00022771"/>
    </source>
</evidence>
<dbReference type="GO" id="GO:0005634">
    <property type="term" value="C:nucleus"/>
    <property type="evidence" value="ECO:0007669"/>
    <property type="project" value="UniProtKB-SubCell"/>
</dbReference>
<accession>A0ABC8ULU8</accession>
<evidence type="ECO:0000256" key="3">
    <source>
        <dbReference type="ARBA" id="ARBA00022833"/>
    </source>
</evidence>
<evidence type="ECO:0000313" key="13">
    <source>
        <dbReference type="Proteomes" id="UP001642360"/>
    </source>
</evidence>
<feature type="compositionally biased region" description="Polar residues" evidence="10">
    <location>
        <begin position="242"/>
        <end position="271"/>
    </location>
</feature>
<evidence type="ECO:0000256" key="10">
    <source>
        <dbReference type="SAM" id="MobiDB-lite"/>
    </source>
</evidence>
<keyword evidence="3 9" id="KW-0862">Zinc</keyword>
<proteinExistence type="predicted"/>
<dbReference type="GO" id="GO:0003700">
    <property type="term" value="F:DNA-binding transcription factor activity"/>
    <property type="evidence" value="ECO:0007669"/>
    <property type="project" value="UniProtKB-UniRule"/>
</dbReference>
<keyword evidence="4 9" id="KW-0805">Transcription regulation</keyword>
<comment type="subcellular location">
    <subcellularLocation>
        <location evidence="8 9">Nucleus</location>
    </subcellularLocation>
</comment>